<proteinExistence type="predicted"/>
<keyword evidence="2" id="KW-1185">Reference proteome</keyword>
<protein>
    <submittedName>
        <fullName evidence="1">Uncharacterized protein</fullName>
    </submittedName>
</protein>
<evidence type="ECO:0000313" key="1">
    <source>
        <dbReference type="EMBL" id="MBC3766291.1"/>
    </source>
</evidence>
<accession>A0A8J6IT66</accession>
<name>A0A8J6IT66_9ALTE</name>
<reference evidence="1" key="2">
    <citation type="submission" date="2020-08" db="EMBL/GenBank/DDBJ databases">
        <authorList>
            <person name="Lai Q."/>
        </authorList>
    </citation>
    <scope>NUCLEOTIDE SEQUENCE</scope>
    <source>
        <strain evidence="1">S27-2</strain>
    </source>
</reference>
<dbReference type="RefSeq" id="WP_186506819.1">
    <property type="nucleotide sequence ID" value="NZ_JACNEP010000007.1"/>
</dbReference>
<evidence type="ECO:0000313" key="2">
    <source>
        <dbReference type="Proteomes" id="UP000601768"/>
    </source>
</evidence>
<reference evidence="1" key="1">
    <citation type="journal article" date="2018" name="Int. J. Syst. Evol. Microbiol.">
        <title>Neptunicella marina gen. nov., sp. nov., isolated from surface seawater.</title>
        <authorList>
            <person name="Liu X."/>
            <person name="Lai Q."/>
            <person name="Du Y."/>
            <person name="Zhang X."/>
            <person name="Liu Z."/>
            <person name="Sun F."/>
            <person name="Shao Z."/>
        </authorList>
    </citation>
    <scope>NUCLEOTIDE SEQUENCE</scope>
    <source>
        <strain evidence="1">S27-2</strain>
    </source>
</reference>
<organism evidence="1 2">
    <name type="scientific">Neptunicella marina</name>
    <dbReference type="NCBI Taxonomy" id="2125989"/>
    <lineage>
        <taxon>Bacteria</taxon>
        <taxon>Pseudomonadati</taxon>
        <taxon>Pseudomonadota</taxon>
        <taxon>Gammaproteobacteria</taxon>
        <taxon>Alteromonadales</taxon>
        <taxon>Alteromonadaceae</taxon>
        <taxon>Neptunicella</taxon>
    </lineage>
</organism>
<dbReference type="EMBL" id="JACNEP010000007">
    <property type="protein sequence ID" value="MBC3766291.1"/>
    <property type="molecule type" value="Genomic_DNA"/>
</dbReference>
<gene>
    <name evidence="1" type="ORF">H8B19_10395</name>
</gene>
<comment type="caution">
    <text evidence="1">The sequence shown here is derived from an EMBL/GenBank/DDBJ whole genome shotgun (WGS) entry which is preliminary data.</text>
</comment>
<dbReference type="Proteomes" id="UP000601768">
    <property type="component" value="Unassembled WGS sequence"/>
</dbReference>
<sequence length="109" mass="12406">MKKLTLEDVISILKDPFKALVVEPMGASAYIANQGNDWSVIEEVSLNDGVHTWLTECEEQKVLFYASFEPTDDPFNIVLPHFFDIWRDVYETEQPNSGKTRAAEIGLIE</sequence>
<dbReference type="AlphaFoldDB" id="A0A8J6IT66"/>